<accession>A0A3B0RDX8</accession>
<dbReference type="SMART" id="SM01350">
    <property type="entry name" value="6PGD"/>
    <property type="match status" value="1"/>
</dbReference>
<dbReference type="GO" id="GO:0050661">
    <property type="term" value="F:NADP binding"/>
    <property type="evidence" value="ECO:0007669"/>
    <property type="project" value="InterPro"/>
</dbReference>
<dbReference type="PRINTS" id="PR00076">
    <property type="entry name" value="6PGDHDRGNASE"/>
</dbReference>
<dbReference type="SUPFAM" id="SSF51735">
    <property type="entry name" value="NAD(P)-binding Rossmann-fold domains"/>
    <property type="match status" value="1"/>
</dbReference>
<dbReference type="InterPro" id="IPR004849">
    <property type="entry name" value="6DGDH_YqeC"/>
</dbReference>
<dbReference type="Pfam" id="PF03446">
    <property type="entry name" value="NAD_binding_2"/>
    <property type="match status" value="1"/>
</dbReference>
<evidence type="ECO:0000256" key="1">
    <source>
        <dbReference type="ARBA" id="ARBA00008419"/>
    </source>
</evidence>
<dbReference type="PROSITE" id="PS00461">
    <property type="entry name" value="6PGD"/>
    <property type="match status" value="1"/>
</dbReference>
<dbReference type="InterPro" id="IPR006183">
    <property type="entry name" value="Pgluconate_DH"/>
</dbReference>
<feature type="domain" description="6-phosphogluconate dehydrogenase C-terminal" evidence="4">
    <location>
        <begin position="167"/>
        <end position="296"/>
    </location>
</feature>
<evidence type="ECO:0000256" key="2">
    <source>
        <dbReference type="ARBA" id="ARBA00023002"/>
    </source>
</evidence>
<dbReference type="GO" id="GO:0019521">
    <property type="term" value="P:D-gluconate metabolic process"/>
    <property type="evidence" value="ECO:0007669"/>
    <property type="project" value="UniProtKB-KW"/>
</dbReference>
<evidence type="ECO:0000256" key="3">
    <source>
        <dbReference type="ARBA" id="ARBA00023064"/>
    </source>
</evidence>
<dbReference type="Gene3D" id="3.40.50.720">
    <property type="entry name" value="NAD(P)-binding Rossmann-like Domain"/>
    <property type="match status" value="1"/>
</dbReference>
<dbReference type="NCBIfam" id="NF007161">
    <property type="entry name" value="PRK09599.1"/>
    <property type="match status" value="1"/>
</dbReference>
<dbReference type="InterPro" id="IPR036291">
    <property type="entry name" value="NAD(P)-bd_dom_sf"/>
</dbReference>
<dbReference type="InterPro" id="IPR006114">
    <property type="entry name" value="6PGDH_C"/>
</dbReference>
<dbReference type="EMBL" id="UOEA01000032">
    <property type="protein sequence ID" value="VAV82883.1"/>
    <property type="molecule type" value="Genomic_DNA"/>
</dbReference>
<organism evidence="5">
    <name type="scientific">hydrothermal vent metagenome</name>
    <dbReference type="NCBI Taxonomy" id="652676"/>
    <lineage>
        <taxon>unclassified sequences</taxon>
        <taxon>metagenomes</taxon>
        <taxon>ecological metagenomes</taxon>
    </lineage>
</organism>
<dbReference type="NCBIfam" id="TIGR00872">
    <property type="entry name" value="gnd_rel"/>
    <property type="match status" value="1"/>
</dbReference>
<protein>
    <submittedName>
        <fullName evidence="5">6-phosphogluconate dehydrogenase, decarboxylating</fullName>
        <ecNumber evidence="5">1.1.1.44</ecNumber>
    </submittedName>
</protein>
<dbReference type="PANTHER" id="PTHR11811">
    <property type="entry name" value="6-PHOSPHOGLUCONATE DEHYDROGENASE"/>
    <property type="match status" value="1"/>
</dbReference>
<dbReference type="PROSITE" id="PS00895">
    <property type="entry name" value="3_HYDROXYISOBUT_DH"/>
    <property type="match status" value="1"/>
</dbReference>
<comment type="similarity">
    <text evidence="1">Belongs to the 6-phosphogluconate dehydrogenase family.</text>
</comment>
<gene>
    <name evidence="5" type="ORF">MNBD_DELTA01-2064</name>
</gene>
<dbReference type="InterPro" id="IPR008927">
    <property type="entry name" value="6-PGluconate_DH-like_C_sf"/>
</dbReference>
<keyword evidence="3" id="KW-0311">Gluconate utilization</keyword>
<evidence type="ECO:0000259" key="4">
    <source>
        <dbReference type="SMART" id="SM01350"/>
    </source>
</evidence>
<dbReference type="InterPro" id="IPR006184">
    <property type="entry name" value="6PGdom_BS"/>
</dbReference>
<proteinExistence type="inferred from homology"/>
<dbReference type="SUPFAM" id="SSF48179">
    <property type="entry name" value="6-phosphogluconate dehydrogenase C-terminal domain-like"/>
    <property type="match status" value="1"/>
</dbReference>
<dbReference type="GO" id="GO:0004616">
    <property type="term" value="F:phosphogluconate dehydrogenase (decarboxylating) activity"/>
    <property type="evidence" value="ECO:0007669"/>
    <property type="project" value="UniProtKB-EC"/>
</dbReference>
<sequence>MHIGMVGLGKMGMNMARRLTEGGHEVTGLDPNPGNIEEAKGYGIGGAASAKELVEALPSPKVVWMMVPSGKIVDGVIDELKGLLSKGDLIIDGGNTFYRDDIRRAAALAEKGIEFADVGTSGGIWGLQEGYCLMIGGHKEVFERLEPLFITLAPKDGYLYCGAIGAGHFVKMVHNGIEYALMESYAEGFELMEASPYGKDLDFAKVSGLWNRGSVIRSWLLELVESAFEKDGTLSDIEGYVEDSGEGRWTVQEAVELGVALPAISASLFRRFRSRQDSSFAERILAAMRKEFGGHSVKSAGD</sequence>
<dbReference type="Gene3D" id="1.10.1040.10">
    <property type="entry name" value="N-(1-d-carboxylethyl)-l-norvaline Dehydrogenase, domain 2"/>
    <property type="match status" value="1"/>
</dbReference>
<dbReference type="InterPro" id="IPR002204">
    <property type="entry name" value="3-OH-isobutyrate_DH-rel_CS"/>
</dbReference>
<reference evidence="5" key="1">
    <citation type="submission" date="2018-06" db="EMBL/GenBank/DDBJ databases">
        <authorList>
            <person name="Zhirakovskaya E."/>
        </authorList>
    </citation>
    <scope>NUCLEOTIDE SEQUENCE</scope>
</reference>
<dbReference type="GO" id="GO:0006098">
    <property type="term" value="P:pentose-phosphate shunt"/>
    <property type="evidence" value="ECO:0007669"/>
    <property type="project" value="InterPro"/>
</dbReference>
<evidence type="ECO:0000313" key="5">
    <source>
        <dbReference type="EMBL" id="VAV82883.1"/>
    </source>
</evidence>
<dbReference type="AlphaFoldDB" id="A0A3B0RDX8"/>
<dbReference type="EC" id="1.1.1.44" evidence="5"/>
<keyword evidence="2 5" id="KW-0560">Oxidoreductase</keyword>
<name>A0A3B0RDX8_9ZZZZ</name>
<dbReference type="InterPro" id="IPR006115">
    <property type="entry name" value="6PGDH_NADP-bd"/>
</dbReference>
<dbReference type="InterPro" id="IPR013328">
    <property type="entry name" value="6PGD_dom2"/>
</dbReference>
<dbReference type="Pfam" id="PF00393">
    <property type="entry name" value="6PGD"/>
    <property type="match status" value="1"/>
</dbReference>